<evidence type="ECO:0000256" key="1">
    <source>
        <dbReference type="SAM" id="MobiDB-lite"/>
    </source>
</evidence>
<dbReference type="RefSeq" id="XP_008866695.1">
    <property type="nucleotide sequence ID" value="XM_008868473.1"/>
</dbReference>
<dbReference type="EMBL" id="KI913957">
    <property type="protein sequence ID" value="ETW05256.1"/>
    <property type="molecule type" value="Genomic_DNA"/>
</dbReference>
<name>A0A024UFS5_9STRA</name>
<evidence type="ECO:0008006" key="3">
    <source>
        <dbReference type="Google" id="ProtNLM"/>
    </source>
</evidence>
<dbReference type="eggNOG" id="ENOG502SW5Z">
    <property type="taxonomic scope" value="Eukaryota"/>
</dbReference>
<evidence type="ECO:0000313" key="2">
    <source>
        <dbReference type="EMBL" id="ETW05256.1"/>
    </source>
</evidence>
<dbReference type="VEuPathDB" id="FungiDB:H310_04221"/>
<accession>A0A024UFS5</accession>
<protein>
    <recommendedName>
        <fullName evidence="3">START domain-containing protein</fullName>
    </recommendedName>
</protein>
<gene>
    <name evidence="2" type="ORF">H310_04221</name>
</gene>
<feature type="region of interest" description="Disordered" evidence="1">
    <location>
        <begin position="57"/>
        <end position="92"/>
    </location>
</feature>
<sequence>MSWQNAGEFGLLLAGGTSSSMDDVSWDIEGDLQFLFATDVELQTDLATVCDLLGKAETDSSESSTTVKRKRKPSMAPTGARNPHQSRQRQELETLQRQVEELKAKLEVVKLQAAFKREMTPAEALARLRQTDATMALKENKRLREALDAQNSFIGKLRACLRKKPRHELLTQDDWRVFKLAAQKSLREAAVFAIADRQLRRKDSAFINAGLLDCTDPKYHSRTIKTRNEHAVTLEVVMNFELAAPRDVISAAVWDVFSCDSPPGMSPHSTVIQERFDQYTLYEQFTEVASGVTTHSNLVRKFYCDDGLEHVILWRSVLDDALVPEMADGTVEDECGWIVITPVDTKSCRLTLLLHAVFDPTTLPPQVLKQVDNLTVEAITAAIDKLNVVEVPRINDGKYPCPTKSQPSPDVLMGYAPFIQRGNEFEVALHVAVNAAIHKFQAESGLLPDCAVEGVDKT</sequence>
<organism evidence="2">
    <name type="scientific">Aphanomyces invadans</name>
    <dbReference type="NCBI Taxonomy" id="157072"/>
    <lineage>
        <taxon>Eukaryota</taxon>
        <taxon>Sar</taxon>
        <taxon>Stramenopiles</taxon>
        <taxon>Oomycota</taxon>
        <taxon>Saprolegniomycetes</taxon>
        <taxon>Saprolegniales</taxon>
        <taxon>Verrucalvaceae</taxon>
        <taxon>Aphanomyces</taxon>
    </lineage>
</organism>
<dbReference type="GeneID" id="20081271"/>
<dbReference type="AlphaFoldDB" id="A0A024UFS5"/>
<reference evidence="2" key="1">
    <citation type="submission" date="2013-12" db="EMBL/GenBank/DDBJ databases">
        <title>The Genome Sequence of Aphanomyces invadans NJM9701.</title>
        <authorList>
            <consortium name="The Broad Institute Genomics Platform"/>
            <person name="Russ C."/>
            <person name="Tyler B."/>
            <person name="van West P."/>
            <person name="Dieguez-Uribeondo J."/>
            <person name="Young S.K."/>
            <person name="Zeng Q."/>
            <person name="Gargeya S."/>
            <person name="Fitzgerald M."/>
            <person name="Abouelleil A."/>
            <person name="Alvarado L."/>
            <person name="Chapman S.B."/>
            <person name="Gainer-Dewar J."/>
            <person name="Goldberg J."/>
            <person name="Griggs A."/>
            <person name="Gujja S."/>
            <person name="Hansen M."/>
            <person name="Howarth C."/>
            <person name="Imamovic A."/>
            <person name="Ireland A."/>
            <person name="Larimer J."/>
            <person name="McCowan C."/>
            <person name="Murphy C."/>
            <person name="Pearson M."/>
            <person name="Poon T.W."/>
            <person name="Priest M."/>
            <person name="Roberts A."/>
            <person name="Saif S."/>
            <person name="Shea T."/>
            <person name="Sykes S."/>
            <person name="Wortman J."/>
            <person name="Nusbaum C."/>
            <person name="Birren B."/>
        </authorList>
    </citation>
    <scope>NUCLEOTIDE SEQUENCE [LARGE SCALE GENOMIC DNA]</scope>
    <source>
        <strain evidence="2">NJM9701</strain>
    </source>
</reference>
<dbReference type="OrthoDB" id="68269at2759"/>
<proteinExistence type="predicted"/>